<dbReference type="PANTHER" id="PTHR43102">
    <property type="entry name" value="SLR1143 PROTEIN"/>
    <property type="match status" value="1"/>
</dbReference>
<reference evidence="3 4" key="1">
    <citation type="journal article" date="2016" name="Front. Microbiol.">
        <title>Comparative Genomics Analysis of Streptomyces Species Reveals Their Adaptation to the Marine Environment and Their Diversity at the Genomic Level.</title>
        <authorList>
            <person name="Tian X."/>
            <person name="Zhang Z."/>
            <person name="Yang T."/>
            <person name="Chen M."/>
            <person name="Li J."/>
            <person name="Chen F."/>
            <person name="Yang J."/>
            <person name="Li W."/>
            <person name="Zhang B."/>
            <person name="Zhang Z."/>
            <person name="Wu J."/>
            <person name="Zhang C."/>
            <person name="Long L."/>
            <person name="Xiao J."/>
        </authorList>
    </citation>
    <scope>NUCLEOTIDE SEQUENCE [LARGE SCALE GENOMIC DNA]</scope>
    <source>
        <strain evidence="3 4">SCSIO 10429</strain>
    </source>
</reference>
<protein>
    <recommendedName>
        <fullName evidence="2">GAF domain-containing protein</fullName>
    </recommendedName>
</protein>
<organism evidence="3 4">
    <name type="scientific">Streptomyces nanshensis</name>
    <dbReference type="NCBI Taxonomy" id="518642"/>
    <lineage>
        <taxon>Bacteria</taxon>
        <taxon>Bacillati</taxon>
        <taxon>Actinomycetota</taxon>
        <taxon>Actinomycetes</taxon>
        <taxon>Kitasatosporales</taxon>
        <taxon>Streptomycetaceae</taxon>
        <taxon>Streptomyces</taxon>
    </lineage>
</organism>
<dbReference type="SMART" id="SM00065">
    <property type="entry name" value="GAF"/>
    <property type="match status" value="1"/>
</dbReference>
<dbReference type="PANTHER" id="PTHR43102:SF2">
    <property type="entry name" value="GAF DOMAIN-CONTAINING PROTEIN"/>
    <property type="match status" value="1"/>
</dbReference>
<dbReference type="SUPFAM" id="SSF55781">
    <property type="entry name" value="GAF domain-like"/>
    <property type="match status" value="1"/>
</dbReference>
<comment type="caution">
    <text evidence="3">The sequence shown here is derived from an EMBL/GenBank/DDBJ whole genome shotgun (WGS) entry which is preliminary data.</text>
</comment>
<name>A0A1E7L3I4_9ACTN</name>
<evidence type="ECO:0000256" key="1">
    <source>
        <dbReference type="SAM" id="MobiDB-lite"/>
    </source>
</evidence>
<feature type="domain" description="GAF" evidence="2">
    <location>
        <begin position="29"/>
        <end position="192"/>
    </location>
</feature>
<feature type="compositionally biased region" description="Polar residues" evidence="1">
    <location>
        <begin position="305"/>
        <end position="315"/>
    </location>
</feature>
<dbReference type="RefSeq" id="WP_070017640.1">
    <property type="nucleotide sequence ID" value="NZ_LJGW01000279.1"/>
</dbReference>
<dbReference type="Gene3D" id="3.30.450.20">
    <property type="entry name" value="PAS domain"/>
    <property type="match status" value="1"/>
</dbReference>
<evidence type="ECO:0000259" key="2">
    <source>
        <dbReference type="SMART" id="SM00065"/>
    </source>
</evidence>
<proteinExistence type="predicted"/>
<gene>
    <name evidence="3" type="ORF">AN218_16420</name>
</gene>
<dbReference type="EMBL" id="LJGW01000279">
    <property type="protein sequence ID" value="OEV10681.1"/>
    <property type="molecule type" value="Genomic_DNA"/>
</dbReference>
<dbReference type="Gene3D" id="3.30.450.40">
    <property type="match status" value="1"/>
</dbReference>
<dbReference type="InterPro" id="IPR029016">
    <property type="entry name" value="GAF-like_dom_sf"/>
</dbReference>
<sequence length="335" mass="36912">MDSTASNELRLADEQRERRLQRLGLNSPEPEEKFDRIATLASSLADAPIAMVNFIGGQQMFRGLCFPTSGQKHEEHAGIPFGIGDVPPAPESRDAPIDIGFCPHVVRQKAQLAIEDVLASRHYRNNPVVEALNVRAYLGTPLKDNTGLIIGTVTVADVRPHKWTEKQKSEMQFLADTLKPEFQLRDSVLAQQDELLAVFDRAPFPMMLTQGPDHLLRFANTRQGSAFGRAELLTPARDAYPTLRDAGVFDTMDWALQEAQVTELRSVSIPLPGSELSQRFDITCTPVRLRPDAPVNTVLTTAITSDESAPGSPQQKLAEDLVSSFANPRTEGMDS</sequence>
<evidence type="ECO:0000313" key="4">
    <source>
        <dbReference type="Proteomes" id="UP000176005"/>
    </source>
</evidence>
<keyword evidence="4" id="KW-1185">Reference proteome</keyword>
<dbReference type="Pfam" id="PF01590">
    <property type="entry name" value="GAF"/>
    <property type="match status" value="1"/>
</dbReference>
<dbReference type="Proteomes" id="UP000176005">
    <property type="component" value="Unassembled WGS sequence"/>
</dbReference>
<evidence type="ECO:0000313" key="3">
    <source>
        <dbReference type="EMBL" id="OEV10681.1"/>
    </source>
</evidence>
<dbReference type="InterPro" id="IPR003018">
    <property type="entry name" value="GAF"/>
</dbReference>
<dbReference type="AlphaFoldDB" id="A0A1E7L3I4"/>
<feature type="region of interest" description="Disordered" evidence="1">
    <location>
        <begin position="305"/>
        <end position="335"/>
    </location>
</feature>
<accession>A0A1E7L3I4</accession>